<organism evidence="1 2">
    <name type="scientific">Candidatus Venteria ishoeyi</name>
    <dbReference type="NCBI Taxonomy" id="1899563"/>
    <lineage>
        <taxon>Bacteria</taxon>
        <taxon>Pseudomonadati</taxon>
        <taxon>Pseudomonadota</taxon>
        <taxon>Gammaproteobacteria</taxon>
        <taxon>Thiotrichales</taxon>
        <taxon>Thiotrichaceae</taxon>
        <taxon>Venteria</taxon>
    </lineage>
</organism>
<name>A0A1H6F8A1_9GAMM</name>
<evidence type="ECO:0000313" key="1">
    <source>
        <dbReference type="EMBL" id="SEH05284.1"/>
    </source>
</evidence>
<protein>
    <submittedName>
        <fullName evidence="1">Uncharacterized protein</fullName>
    </submittedName>
</protein>
<dbReference type="AlphaFoldDB" id="A0A1H6F8A1"/>
<proteinExistence type="predicted"/>
<sequence length="56" mass="6544">MKKNTPTLQEKQREFWKYNLNPITGHREVAMLNVNKIDQTATQLKPNNNAFKGMIV</sequence>
<evidence type="ECO:0000313" key="2">
    <source>
        <dbReference type="Proteomes" id="UP000236724"/>
    </source>
</evidence>
<reference evidence="1 2" key="1">
    <citation type="submission" date="2016-10" db="EMBL/GenBank/DDBJ databases">
        <authorList>
            <person name="de Groot N.N."/>
        </authorList>
    </citation>
    <scope>NUCLEOTIDE SEQUENCE [LARGE SCALE GENOMIC DNA]</scope>
    <source>
        <strain evidence="1">MBHS1</strain>
    </source>
</reference>
<accession>A0A1H6F8A1</accession>
<gene>
    <name evidence="1" type="ORF">MBHS_01137</name>
</gene>
<keyword evidence="2" id="KW-1185">Reference proteome</keyword>
<dbReference type="Proteomes" id="UP000236724">
    <property type="component" value="Unassembled WGS sequence"/>
</dbReference>
<dbReference type="RefSeq" id="WP_177428267.1">
    <property type="nucleotide sequence ID" value="NZ_FMSV02000181.1"/>
</dbReference>
<dbReference type="EMBL" id="FMSV02000181">
    <property type="protein sequence ID" value="SEH05284.1"/>
    <property type="molecule type" value="Genomic_DNA"/>
</dbReference>